<comment type="similarity">
    <text evidence="1 3">Belongs to the EXO70 family.</text>
</comment>
<dbReference type="SUPFAM" id="SSF74788">
    <property type="entry name" value="Cullin repeat-like"/>
    <property type="match status" value="1"/>
</dbReference>
<comment type="function">
    <text evidence="3">Component of the exocyst complex.</text>
</comment>
<evidence type="ECO:0000313" key="5">
    <source>
        <dbReference type="EMBL" id="ONK77120.1"/>
    </source>
</evidence>
<dbReference type="EMBL" id="CM007382">
    <property type="protein sequence ID" value="ONK77120.1"/>
    <property type="molecule type" value="Genomic_DNA"/>
</dbReference>
<dbReference type="InterPro" id="IPR016159">
    <property type="entry name" value="Cullin_repeat-like_dom_sf"/>
</dbReference>
<gene>
    <name evidence="5" type="ORF">A4U43_C02F3300</name>
</gene>
<keyword evidence="3" id="KW-0653">Protein transport</keyword>
<evidence type="ECO:0000256" key="1">
    <source>
        <dbReference type="ARBA" id="ARBA00006756"/>
    </source>
</evidence>
<keyword evidence="6" id="KW-1185">Reference proteome</keyword>
<dbReference type="InterPro" id="IPR046364">
    <property type="entry name" value="Exo70_C"/>
</dbReference>
<sequence>MRSGGRSRRPSLSPFAFLFPHEPRFLCGSDPCSKNLPPDSRSRLRAILRGASGDPASRVLADGSRPDRSPQSGSFKIVDMYETLRDLIPEADPLLADQLYSIYRSLGSTVKGIFTELENLIRRDPAKSPVPGGNLHPITRYVMNYLRTACVSRRTLEQVMEEEELDNPSSDLDRPSSSLFKVGNVRLKYRVEDVEGMIGELFGGSGRR</sequence>
<dbReference type="PANTHER" id="PTHR12542">
    <property type="entry name" value="EXOCYST COMPLEX PROTEIN EXO70"/>
    <property type="match status" value="1"/>
</dbReference>
<dbReference type="PANTHER" id="PTHR12542:SF96">
    <property type="entry name" value="EXOCYST COMPLEX COMPONENT EXO70B1"/>
    <property type="match status" value="1"/>
</dbReference>
<dbReference type="Pfam" id="PF03081">
    <property type="entry name" value="Exo70_C"/>
    <property type="match status" value="1"/>
</dbReference>
<keyword evidence="3" id="KW-0268">Exocytosis</keyword>
<dbReference type="GO" id="GO:0006887">
    <property type="term" value="P:exocytosis"/>
    <property type="evidence" value="ECO:0007669"/>
    <property type="project" value="UniProtKB-KW"/>
</dbReference>
<feature type="domain" description="Exocyst complex subunit Exo70 C-terminal" evidence="4">
    <location>
        <begin position="73"/>
        <end position="177"/>
    </location>
</feature>
<organism evidence="5 6">
    <name type="scientific">Asparagus officinalis</name>
    <name type="common">Garden asparagus</name>
    <dbReference type="NCBI Taxonomy" id="4686"/>
    <lineage>
        <taxon>Eukaryota</taxon>
        <taxon>Viridiplantae</taxon>
        <taxon>Streptophyta</taxon>
        <taxon>Embryophyta</taxon>
        <taxon>Tracheophyta</taxon>
        <taxon>Spermatophyta</taxon>
        <taxon>Magnoliopsida</taxon>
        <taxon>Liliopsida</taxon>
        <taxon>Asparagales</taxon>
        <taxon>Asparagaceae</taxon>
        <taxon>Asparagoideae</taxon>
        <taxon>Asparagus</taxon>
    </lineage>
</organism>
<dbReference type="InterPro" id="IPR004140">
    <property type="entry name" value="Exo70"/>
</dbReference>
<evidence type="ECO:0000313" key="6">
    <source>
        <dbReference type="Proteomes" id="UP000243459"/>
    </source>
</evidence>
<keyword evidence="2 3" id="KW-0813">Transport</keyword>
<dbReference type="GO" id="GO:0005546">
    <property type="term" value="F:phosphatidylinositol-4,5-bisphosphate binding"/>
    <property type="evidence" value="ECO:0007669"/>
    <property type="project" value="InterPro"/>
</dbReference>
<dbReference type="Gramene" id="ONK77120">
    <property type="protein sequence ID" value="ONK77120"/>
    <property type="gene ID" value="A4U43_C02F3300"/>
</dbReference>
<evidence type="ECO:0000259" key="4">
    <source>
        <dbReference type="Pfam" id="PF03081"/>
    </source>
</evidence>
<dbReference type="GO" id="GO:0015031">
    <property type="term" value="P:protein transport"/>
    <property type="evidence" value="ECO:0007669"/>
    <property type="project" value="UniProtKB-KW"/>
</dbReference>
<reference evidence="6" key="1">
    <citation type="journal article" date="2017" name="Nat. Commun.">
        <title>The asparagus genome sheds light on the origin and evolution of a young Y chromosome.</title>
        <authorList>
            <person name="Harkess A."/>
            <person name="Zhou J."/>
            <person name="Xu C."/>
            <person name="Bowers J.E."/>
            <person name="Van der Hulst R."/>
            <person name="Ayyampalayam S."/>
            <person name="Mercati F."/>
            <person name="Riccardi P."/>
            <person name="McKain M.R."/>
            <person name="Kakrana A."/>
            <person name="Tang H."/>
            <person name="Ray J."/>
            <person name="Groenendijk J."/>
            <person name="Arikit S."/>
            <person name="Mathioni S.M."/>
            <person name="Nakano M."/>
            <person name="Shan H."/>
            <person name="Telgmann-Rauber A."/>
            <person name="Kanno A."/>
            <person name="Yue Z."/>
            <person name="Chen H."/>
            <person name="Li W."/>
            <person name="Chen Y."/>
            <person name="Xu X."/>
            <person name="Zhang Y."/>
            <person name="Luo S."/>
            <person name="Chen H."/>
            <person name="Gao J."/>
            <person name="Mao Z."/>
            <person name="Pires J.C."/>
            <person name="Luo M."/>
            <person name="Kudrna D."/>
            <person name="Wing R.A."/>
            <person name="Meyers B.C."/>
            <person name="Yi K."/>
            <person name="Kong H."/>
            <person name="Lavrijsen P."/>
            <person name="Sunseri F."/>
            <person name="Falavigna A."/>
            <person name="Ye Y."/>
            <person name="Leebens-Mack J.H."/>
            <person name="Chen G."/>
        </authorList>
    </citation>
    <scope>NUCLEOTIDE SEQUENCE [LARGE SCALE GENOMIC DNA]</scope>
    <source>
        <strain evidence="6">cv. DH0086</strain>
    </source>
</reference>
<dbReference type="AlphaFoldDB" id="A0A5P1FKK3"/>
<name>A0A5P1FKK3_ASPOF</name>
<dbReference type="Proteomes" id="UP000243459">
    <property type="component" value="Chromosome 2"/>
</dbReference>
<evidence type="ECO:0000256" key="3">
    <source>
        <dbReference type="RuleBase" id="RU365026"/>
    </source>
</evidence>
<dbReference type="GO" id="GO:0000145">
    <property type="term" value="C:exocyst"/>
    <property type="evidence" value="ECO:0007669"/>
    <property type="project" value="InterPro"/>
</dbReference>
<dbReference type="Gene3D" id="1.20.1280.170">
    <property type="entry name" value="Exocyst complex component Exo70"/>
    <property type="match status" value="1"/>
</dbReference>
<proteinExistence type="inferred from homology"/>
<accession>A0A5P1FKK3</accession>
<protein>
    <recommendedName>
        <fullName evidence="3">Exocyst subunit Exo70 family protein</fullName>
    </recommendedName>
</protein>
<evidence type="ECO:0000256" key="2">
    <source>
        <dbReference type="ARBA" id="ARBA00022448"/>
    </source>
</evidence>